<keyword evidence="2" id="KW-1185">Reference proteome</keyword>
<dbReference type="AlphaFoldDB" id="L9Z0N3"/>
<reference evidence="1 2" key="1">
    <citation type="journal article" date="2014" name="PLoS Genet.">
        <title>Phylogenetically driven sequencing of extremely halophilic archaea reveals strategies for static and dynamic osmo-response.</title>
        <authorList>
            <person name="Becker E.A."/>
            <person name="Seitzer P.M."/>
            <person name="Tritt A."/>
            <person name="Larsen D."/>
            <person name="Krusor M."/>
            <person name="Yao A.I."/>
            <person name="Wu D."/>
            <person name="Madern D."/>
            <person name="Eisen J.A."/>
            <person name="Darling A.E."/>
            <person name="Facciotti M.T."/>
        </authorList>
    </citation>
    <scope>NUCLEOTIDE SEQUENCE [LARGE SCALE GENOMIC DNA]</scope>
    <source>
        <strain evidence="1 2">JCM 14663</strain>
    </source>
</reference>
<comment type="caution">
    <text evidence="1">The sequence shown here is derived from an EMBL/GenBank/DDBJ whole genome shotgun (WGS) entry which is preliminary data.</text>
</comment>
<accession>L9Z0N3</accession>
<organism evidence="1 2">
    <name type="scientific">Natrinema gari JCM 14663</name>
    <dbReference type="NCBI Taxonomy" id="1230459"/>
    <lineage>
        <taxon>Archaea</taxon>
        <taxon>Methanobacteriati</taxon>
        <taxon>Methanobacteriota</taxon>
        <taxon>Stenosarchaea group</taxon>
        <taxon>Halobacteria</taxon>
        <taxon>Halobacteriales</taxon>
        <taxon>Natrialbaceae</taxon>
        <taxon>Natrinema</taxon>
    </lineage>
</organism>
<evidence type="ECO:0000313" key="1">
    <source>
        <dbReference type="EMBL" id="ELY80040.1"/>
    </source>
</evidence>
<gene>
    <name evidence="1" type="ORF">C486_10010</name>
</gene>
<sequence length="61" mass="7122">MWLQRGSAVIYCLEPERREGDDRYASVGGQRNTNRSISVVHGVDGFSFDRYHRSRVRYVCI</sequence>
<proteinExistence type="predicted"/>
<evidence type="ECO:0000313" key="2">
    <source>
        <dbReference type="Proteomes" id="UP000011592"/>
    </source>
</evidence>
<dbReference type="Proteomes" id="UP000011592">
    <property type="component" value="Unassembled WGS sequence"/>
</dbReference>
<dbReference type="EMBL" id="AOIJ01000049">
    <property type="protein sequence ID" value="ELY80040.1"/>
    <property type="molecule type" value="Genomic_DNA"/>
</dbReference>
<name>L9Z0N3_9EURY</name>
<protein>
    <submittedName>
        <fullName evidence="1">Uncharacterized protein</fullName>
    </submittedName>
</protein>